<protein>
    <submittedName>
        <fullName evidence="1">Carboxyvinyl-carboxyphosphonate phosphorylmutase</fullName>
    </submittedName>
</protein>
<accession>A0A258FNX8</accession>
<dbReference type="PROSITE" id="PS00161">
    <property type="entry name" value="ISOCITRATE_LYASE"/>
    <property type="match status" value="1"/>
</dbReference>
<evidence type="ECO:0000313" key="2">
    <source>
        <dbReference type="Proteomes" id="UP000215595"/>
    </source>
</evidence>
<reference evidence="1 2" key="1">
    <citation type="submission" date="2017-03" db="EMBL/GenBank/DDBJ databases">
        <title>Lifting the veil on microbial sulfur biogeochemistry in mining wastewaters.</title>
        <authorList>
            <person name="Kantor R.S."/>
            <person name="Colenbrander Nelson T."/>
            <person name="Marshall S."/>
            <person name="Bennett D."/>
            <person name="Apte S."/>
            <person name="Camacho D."/>
            <person name="Thomas B.C."/>
            <person name="Warren L.A."/>
            <person name="Banfield J.F."/>
        </authorList>
    </citation>
    <scope>NUCLEOTIDE SEQUENCE [LARGE SCALE GENOMIC DNA]</scope>
    <source>
        <strain evidence="1">32-69-9</strain>
    </source>
</reference>
<dbReference type="Pfam" id="PF13714">
    <property type="entry name" value="PEP_mutase"/>
    <property type="match status" value="1"/>
</dbReference>
<name>A0A258FNX8_9CAUL</name>
<dbReference type="Gene3D" id="3.20.20.60">
    <property type="entry name" value="Phosphoenolpyruvate-binding domains"/>
    <property type="match status" value="1"/>
</dbReference>
<dbReference type="InterPro" id="IPR018523">
    <property type="entry name" value="Isocitrate_lyase_ph_CS"/>
</dbReference>
<dbReference type="EMBL" id="NCEB01000014">
    <property type="protein sequence ID" value="OYX33698.1"/>
    <property type="molecule type" value="Genomic_DNA"/>
</dbReference>
<dbReference type="AlphaFoldDB" id="A0A258FNX8"/>
<comment type="caution">
    <text evidence="1">The sequence shown here is derived from an EMBL/GenBank/DDBJ whole genome shotgun (WGS) entry which is preliminary data.</text>
</comment>
<dbReference type="Proteomes" id="UP000215595">
    <property type="component" value="Unassembled WGS sequence"/>
</dbReference>
<organism evidence="1 2">
    <name type="scientific">Brevundimonas subvibrioides</name>
    <dbReference type="NCBI Taxonomy" id="74313"/>
    <lineage>
        <taxon>Bacteria</taxon>
        <taxon>Pseudomonadati</taxon>
        <taxon>Pseudomonadota</taxon>
        <taxon>Alphaproteobacteria</taxon>
        <taxon>Caulobacterales</taxon>
        <taxon>Caulobacteraceae</taxon>
        <taxon>Brevundimonas</taxon>
    </lineage>
</organism>
<dbReference type="PANTHER" id="PTHR42905:SF5">
    <property type="entry name" value="CARBOXYVINYL-CARBOXYPHOSPHONATE PHOSPHORYLMUTASE, CHLOROPLASTIC"/>
    <property type="match status" value="1"/>
</dbReference>
<dbReference type="PANTHER" id="PTHR42905">
    <property type="entry name" value="PHOSPHOENOLPYRUVATE CARBOXYLASE"/>
    <property type="match status" value="1"/>
</dbReference>
<dbReference type="GO" id="GO:0016833">
    <property type="term" value="F:oxo-acid-lyase activity"/>
    <property type="evidence" value="ECO:0007669"/>
    <property type="project" value="UniProtKB-ARBA"/>
</dbReference>
<proteinExistence type="predicted"/>
<dbReference type="InterPro" id="IPR040442">
    <property type="entry name" value="Pyrv_kinase-like_dom_sf"/>
</dbReference>
<evidence type="ECO:0000313" key="1">
    <source>
        <dbReference type="EMBL" id="OYX33698.1"/>
    </source>
</evidence>
<dbReference type="CDD" id="cd00377">
    <property type="entry name" value="ICL_PEPM"/>
    <property type="match status" value="1"/>
</dbReference>
<dbReference type="SUPFAM" id="SSF51621">
    <property type="entry name" value="Phosphoenolpyruvate/pyruvate domain"/>
    <property type="match status" value="1"/>
</dbReference>
<sequence>MSLRSRLTQPGAPVHAPGAFDALSALLIEQAGFEAVYLSGASIAYTQLGRPDLGLVSFDHVADVVARICERVDIPLIVDADTGFGNALNVARTVKVFERNGARAIQLEDQTFPKRCGHLAGKGVASLEDMVGKVHAALDARRSEETLIIARTDAIAVEGFEPAMERAVAYAQAGADVVFVEAPGDLEQMKRIVATLGRTPAMANMVEGGKTPILTRDALGELGFKLVISPGALVRALIPAAESFLRALKAEGSTVGYKDRMTDLAGVNARIGLEEMLALGDRYEPERQEAAE</sequence>
<dbReference type="InterPro" id="IPR039556">
    <property type="entry name" value="ICL/PEPM"/>
</dbReference>
<gene>
    <name evidence="1" type="ORF">B7Z01_08055</name>
</gene>
<dbReference type="InterPro" id="IPR015813">
    <property type="entry name" value="Pyrv/PenolPyrv_kinase-like_dom"/>
</dbReference>